<organism evidence="1 2">
    <name type="scientific">Symbiodinium natans</name>
    <dbReference type="NCBI Taxonomy" id="878477"/>
    <lineage>
        <taxon>Eukaryota</taxon>
        <taxon>Sar</taxon>
        <taxon>Alveolata</taxon>
        <taxon>Dinophyceae</taxon>
        <taxon>Suessiales</taxon>
        <taxon>Symbiodiniaceae</taxon>
        <taxon>Symbiodinium</taxon>
    </lineage>
</organism>
<dbReference type="Proteomes" id="UP000604046">
    <property type="component" value="Unassembled WGS sequence"/>
</dbReference>
<comment type="caution">
    <text evidence="1">The sequence shown here is derived from an EMBL/GenBank/DDBJ whole genome shotgun (WGS) entry which is preliminary data.</text>
</comment>
<protein>
    <submittedName>
        <fullName evidence="1">YitU protein</fullName>
    </submittedName>
</protein>
<name>A0A812U732_9DINO</name>
<dbReference type="AlphaFoldDB" id="A0A812U732"/>
<sequence>MHVLAMCHAVAKTVPPAIWSRDDVTNEDSLFTFPIAGHETVRACQSLQSDELGAVVWDAAVLLSWFLCQQLDCQVGFLTRAARALATYCTTFVNLLLSERSLYHLYQCRACPTVWACTQATSSMKLSHLNLSGFHGFARPPAPAHS</sequence>
<gene>
    <name evidence="1" type="primary">yitU</name>
    <name evidence="1" type="ORF">SNAT2548_LOCUS31558</name>
</gene>
<evidence type="ECO:0000313" key="1">
    <source>
        <dbReference type="EMBL" id="CAE7559931.1"/>
    </source>
</evidence>
<accession>A0A812U732</accession>
<dbReference type="EMBL" id="CAJNDS010002664">
    <property type="protein sequence ID" value="CAE7559931.1"/>
    <property type="molecule type" value="Genomic_DNA"/>
</dbReference>
<evidence type="ECO:0000313" key="2">
    <source>
        <dbReference type="Proteomes" id="UP000604046"/>
    </source>
</evidence>
<reference evidence="1" key="1">
    <citation type="submission" date="2021-02" db="EMBL/GenBank/DDBJ databases">
        <authorList>
            <person name="Dougan E. K."/>
            <person name="Rhodes N."/>
            <person name="Thang M."/>
            <person name="Chan C."/>
        </authorList>
    </citation>
    <scope>NUCLEOTIDE SEQUENCE</scope>
</reference>
<keyword evidence="2" id="KW-1185">Reference proteome</keyword>
<dbReference type="OrthoDB" id="1585644at2759"/>
<proteinExistence type="predicted"/>